<reference evidence="1 2" key="1">
    <citation type="submission" date="2013-11" db="EMBL/GenBank/DDBJ databases">
        <title>The Genome Sequence of Phytophthora parasitica P1976.</title>
        <authorList>
            <consortium name="The Broad Institute Genomics Platform"/>
            <person name="Russ C."/>
            <person name="Tyler B."/>
            <person name="Panabieres F."/>
            <person name="Shan W."/>
            <person name="Tripathy S."/>
            <person name="Grunwald N."/>
            <person name="Machado M."/>
            <person name="Johnson C.S."/>
            <person name="Walker B."/>
            <person name="Young S."/>
            <person name="Zeng Q."/>
            <person name="Gargeya S."/>
            <person name="Fitzgerald M."/>
            <person name="Haas B."/>
            <person name="Abouelleil A."/>
            <person name="Allen A.W."/>
            <person name="Alvarado L."/>
            <person name="Arachchi H.M."/>
            <person name="Berlin A.M."/>
            <person name="Chapman S.B."/>
            <person name="Gainer-Dewar J."/>
            <person name="Goldberg J."/>
            <person name="Griggs A."/>
            <person name="Gujja S."/>
            <person name="Hansen M."/>
            <person name="Howarth C."/>
            <person name="Imamovic A."/>
            <person name="Ireland A."/>
            <person name="Larimer J."/>
            <person name="McCowan C."/>
            <person name="Murphy C."/>
            <person name="Pearson M."/>
            <person name="Poon T.W."/>
            <person name="Priest M."/>
            <person name="Roberts A."/>
            <person name="Saif S."/>
            <person name="Shea T."/>
            <person name="Sisk P."/>
            <person name="Sykes S."/>
            <person name="Wortman J."/>
            <person name="Nusbaum C."/>
            <person name="Birren B."/>
        </authorList>
    </citation>
    <scope>NUCLEOTIDE SEQUENCE [LARGE SCALE GENOMIC DNA]</scope>
    <source>
        <strain evidence="1 2">P1976</strain>
    </source>
</reference>
<dbReference type="Proteomes" id="UP000028582">
    <property type="component" value="Unassembled WGS sequence"/>
</dbReference>
<dbReference type="OrthoDB" id="95187at2759"/>
<dbReference type="EMBL" id="ANJA01000350">
    <property type="protein sequence ID" value="ETO84183.1"/>
    <property type="molecule type" value="Genomic_DNA"/>
</dbReference>
<evidence type="ECO:0000313" key="1">
    <source>
        <dbReference type="EMBL" id="ETO84183.1"/>
    </source>
</evidence>
<sequence length="365" mass="42208">MWYLRQREEGSYPDQGERESLSDYFATMTNSLIRQFPETRQNDDKPDSTELSELDQRATINARYRRQQRYLEKKRQYVDHLEASVKRLRLDVDQEIVNLQRARFYDHLLIGTPTQRSKMKASDGISCMHKTMKTFESGEHDEQRRFLESAMRSDVLFGDFIGRDRILEQWSNFALVFNDAPPMLEHNEFRVIFLDHDVTVGCVSALLVIRLTCRSLAMVFPYTLTNTSLRDRLLQSPTLWLPMHVLFQFDEHGKVCRYDPTIDFVVGLYAVIRNYRDVANILESANIDSFGQVRGGLPATASSQTGTNCCCYRHSCFDRRSCDRTETELSCPRSTTTHVDKLSVAFLLASDEDTRRADTGGQTTS</sequence>
<organism evidence="1 2">
    <name type="scientific">Phytophthora nicotianae P1976</name>
    <dbReference type="NCBI Taxonomy" id="1317066"/>
    <lineage>
        <taxon>Eukaryota</taxon>
        <taxon>Sar</taxon>
        <taxon>Stramenopiles</taxon>
        <taxon>Oomycota</taxon>
        <taxon>Peronosporomycetes</taxon>
        <taxon>Peronosporales</taxon>
        <taxon>Peronosporaceae</taxon>
        <taxon>Phytophthora</taxon>
    </lineage>
</organism>
<dbReference type="AlphaFoldDB" id="A0A081AZ72"/>
<comment type="caution">
    <text evidence="1">The sequence shown here is derived from an EMBL/GenBank/DDBJ whole genome shotgun (WGS) entry which is preliminary data.</text>
</comment>
<proteinExistence type="predicted"/>
<accession>A0A081AZ72</accession>
<gene>
    <name evidence="1" type="ORF">F444_01885</name>
</gene>
<protein>
    <recommendedName>
        <fullName evidence="3">BZIP domain-containing protein</fullName>
    </recommendedName>
</protein>
<evidence type="ECO:0008006" key="3">
    <source>
        <dbReference type="Google" id="ProtNLM"/>
    </source>
</evidence>
<evidence type="ECO:0000313" key="2">
    <source>
        <dbReference type="Proteomes" id="UP000028582"/>
    </source>
</evidence>
<name>A0A081AZ72_PHYNI</name>